<organism evidence="1 2">
    <name type="scientific">Geodia barretti</name>
    <name type="common">Barrett's horny sponge</name>
    <dbReference type="NCBI Taxonomy" id="519541"/>
    <lineage>
        <taxon>Eukaryota</taxon>
        <taxon>Metazoa</taxon>
        <taxon>Porifera</taxon>
        <taxon>Demospongiae</taxon>
        <taxon>Heteroscleromorpha</taxon>
        <taxon>Tetractinellida</taxon>
        <taxon>Astrophorina</taxon>
        <taxon>Geodiidae</taxon>
        <taxon>Geodia</taxon>
    </lineage>
</organism>
<dbReference type="EMBL" id="CASHTH010000377">
    <property type="protein sequence ID" value="CAI7999446.1"/>
    <property type="molecule type" value="Genomic_DNA"/>
</dbReference>
<keyword evidence="2" id="KW-1185">Reference proteome</keyword>
<reference evidence="1" key="1">
    <citation type="submission" date="2023-03" db="EMBL/GenBank/DDBJ databases">
        <authorList>
            <person name="Steffen K."/>
            <person name="Cardenas P."/>
        </authorList>
    </citation>
    <scope>NUCLEOTIDE SEQUENCE</scope>
</reference>
<dbReference type="PANTHER" id="PTHR11373">
    <property type="entry name" value="DEOXYNUCLEOSIDE TRIPHOSPHATE TRIPHOSPHOHYDROLASE"/>
    <property type="match status" value="1"/>
</dbReference>
<dbReference type="GO" id="GO:0006203">
    <property type="term" value="P:dGTP catabolic process"/>
    <property type="evidence" value="ECO:0007669"/>
    <property type="project" value="TreeGrafter"/>
</dbReference>
<protein>
    <submittedName>
        <fullName evidence="1">Deoxynucleoside triphosphate triphosphohydrolase SAMHD1</fullName>
    </submittedName>
</protein>
<dbReference type="PANTHER" id="PTHR11373:SF4">
    <property type="entry name" value="DEOXYNUCLEOSIDE TRIPHOSPHATE TRIPHOSPHOHYDROLASE SAMHD1"/>
    <property type="match status" value="1"/>
</dbReference>
<dbReference type="Gene3D" id="1.10.3210.10">
    <property type="entry name" value="Hypothetical protein af1432"/>
    <property type="match status" value="2"/>
</dbReference>
<accession>A0AA35R1G0</accession>
<dbReference type="SUPFAM" id="SSF109604">
    <property type="entry name" value="HD-domain/PDEase-like"/>
    <property type="match status" value="1"/>
</dbReference>
<name>A0AA35R1G0_GEOBA</name>
<proteinExistence type="predicted"/>
<dbReference type="GO" id="GO:0008832">
    <property type="term" value="F:dGTPase activity"/>
    <property type="evidence" value="ECO:0007669"/>
    <property type="project" value="TreeGrafter"/>
</dbReference>
<evidence type="ECO:0000313" key="2">
    <source>
        <dbReference type="Proteomes" id="UP001174909"/>
    </source>
</evidence>
<comment type="caution">
    <text evidence="1">The sequence shown here is derived from an EMBL/GenBank/DDBJ whole genome shotgun (WGS) entry which is preliminary data.</text>
</comment>
<dbReference type="GO" id="GO:0005634">
    <property type="term" value="C:nucleus"/>
    <property type="evidence" value="ECO:0007669"/>
    <property type="project" value="TreeGrafter"/>
</dbReference>
<dbReference type="AlphaFoldDB" id="A0AA35R1G0"/>
<dbReference type="Proteomes" id="UP001174909">
    <property type="component" value="Unassembled WGS sequence"/>
</dbReference>
<dbReference type="InterPro" id="IPR050135">
    <property type="entry name" value="dGTPase-like"/>
</dbReference>
<gene>
    <name evidence="1" type="ORF">GBAR_LOCUS2710</name>
</gene>
<evidence type="ECO:0000313" key="1">
    <source>
        <dbReference type="EMBL" id="CAI7999446.1"/>
    </source>
</evidence>
<sequence>MVSHSKIINDPIHGHIQLDSILIKIIDTPQFQRLRDIKQLGCTYRVFPGASHNRFEHAIGACHLAGELVEVIRNLQTDVYTGNMPIVTPVDALCVKIAALCYNLGYGPFSHVFDEMCAEKISGWSEKKAFLRKVVRDPETSIDAVTMDSIARDSYLLNIPSSFDHKRLVKFVRLNKKRGSEEYVLCYREIEAHDLYSMFLSRLSLQTKAYKHKTVQLLEWMLRQALEKADEVLELTETARGLLSDEEAVRKAAAVKYTRLTDYVMDRIMESGEPSLRDCMHRS</sequence>